<dbReference type="OrthoDB" id="3250851at2759"/>
<dbReference type="AlphaFoldDB" id="A0A9P5TZN6"/>
<dbReference type="Proteomes" id="UP000772434">
    <property type="component" value="Unassembled WGS sequence"/>
</dbReference>
<reference evidence="1" key="1">
    <citation type="submission" date="2020-11" db="EMBL/GenBank/DDBJ databases">
        <authorList>
            <consortium name="DOE Joint Genome Institute"/>
            <person name="Ahrendt S."/>
            <person name="Riley R."/>
            <person name="Andreopoulos W."/>
            <person name="Labutti K."/>
            <person name="Pangilinan J."/>
            <person name="Ruiz-Duenas F.J."/>
            <person name="Barrasa J.M."/>
            <person name="Sanchez-Garcia M."/>
            <person name="Camarero S."/>
            <person name="Miyauchi S."/>
            <person name="Serrano A."/>
            <person name="Linde D."/>
            <person name="Babiker R."/>
            <person name="Drula E."/>
            <person name="Ayuso-Fernandez I."/>
            <person name="Pacheco R."/>
            <person name="Padilla G."/>
            <person name="Ferreira P."/>
            <person name="Barriuso J."/>
            <person name="Kellner H."/>
            <person name="Castanera R."/>
            <person name="Alfaro M."/>
            <person name="Ramirez L."/>
            <person name="Pisabarro A.G."/>
            <person name="Kuo A."/>
            <person name="Tritt A."/>
            <person name="Lipzen A."/>
            <person name="He G."/>
            <person name="Yan M."/>
            <person name="Ng V."/>
            <person name="Cullen D."/>
            <person name="Martin F."/>
            <person name="Rosso M.-N."/>
            <person name="Henrissat B."/>
            <person name="Hibbett D."/>
            <person name="Martinez A.T."/>
            <person name="Grigoriev I.V."/>
        </authorList>
    </citation>
    <scope>NUCLEOTIDE SEQUENCE</scope>
    <source>
        <strain evidence="1">AH 40177</strain>
    </source>
</reference>
<proteinExistence type="predicted"/>
<evidence type="ECO:0000313" key="1">
    <source>
        <dbReference type="EMBL" id="KAF9059658.1"/>
    </source>
</evidence>
<name>A0A9P5TZN6_9AGAR</name>
<sequence length="330" mass="38247">MSNTSTRDPYEVSSKLRLFLMGNKHNSSPLEVTIIKQFFPFTSAVVLLVGTDSAGLPPTFILKLADRRFMERPEGSEWSPSKEVAFRREFSMMLDRKHLDLEHLPKTLETDLDDVYNEFDRWVLQRTWHKNEFEAYLQLKELQGSIIPRFFARVQFSIAPKEETPLPVDIVQGLALEYISGISMADLKVGVDISFATAEDVSQKVLALVRQTLDRYVRHNEGGPYDPALIDFGYSAIDTTEISWDDMMEVRFYLRLHRVNSEGQREYAWHRYQTPVIIEPDDGANSPREKMIEALPEDERNHSYERVENPKPGEIRWRIRIGMKTRAFGG</sequence>
<accession>A0A9P5TZN6</accession>
<comment type="caution">
    <text evidence="1">The sequence shown here is derived from an EMBL/GenBank/DDBJ whole genome shotgun (WGS) entry which is preliminary data.</text>
</comment>
<organism evidence="1 2">
    <name type="scientific">Rhodocollybia butyracea</name>
    <dbReference type="NCBI Taxonomy" id="206335"/>
    <lineage>
        <taxon>Eukaryota</taxon>
        <taxon>Fungi</taxon>
        <taxon>Dikarya</taxon>
        <taxon>Basidiomycota</taxon>
        <taxon>Agaricomycotina</taxon>
        <taxon>Agaricomycetes</taxon>
        <taxon>Agaricomycetidae</taxon>
        <taxon>Agaricales</taxon>
        <taxon>Marasmiineae</taxon>
        <taxon>Omphalotaceae</taxon>
        <taxon>Rhodocollybia</taxon>
    </lineage>
</organism>
<evidence type="ECO:0000313" key="2">
    <source>
        <dbReference type="Proteomes" id="UP000772434"/>
    </source>
</evidence>
<dbReference type="EMBL" id="JADNRY010000286">
    <property type="protein sequence ID" value="KAF9059658.1"/>
    <property type="molecule type" value="Genomic_DNA"/>
</dbReference>
<gene>
    <name evidence="1" type="ORF">BDP27DRAFT_1431046</name>
</gene>
<protein>
    <submittedName>
        <fullName evidence="1">Uncharacterized protein</fullName>
    </submittedName>
</protein>
<keyword evidence="2" id="KW-1185">Reference proteome</keyword>